<feature type="region of interest" description="Disordered" evidence="1">
    <location>
        <begin position="157"/>
        <end position="233"/>
    </location>
</feature>
<dbReference type="AlphaFoldDB" id="A0A819J1I6"/>
<evidence type="ECO:0000313" key="3">
    <source>
        <dbReference type="EMBL" id="CAF3923036.1"/>
    </source>
</evidence>
<dbReference type="InterPro" id="IPR006020">
    <property type="entry name" value="PTB/PI_dom"/>
</dbReference>
<feature type="domain" description="PID" evidence="2">
    <location>
        <begin position="27"/>
        <end position="166"/>
    </location>
</feature>
<feature type="compositionally biased region" description="Polar residues" evidence="1">
    <location>
        <begin position="222"/>
        <end position="233"/>
    </location>
</feature>
<organism evidence="3 4">
    <name type="scientific">Rotaria sordida</name>
    <dbReference type="NCBI Taxonomy" id="392033"/>
    <lineage>
        <taxon>Eukaryota</taxon>
        <taxon>Metazoa</taxon>
        <taxon>Spiralia</taxon>
        <taxon>Gnathifera</taxon>
        <taxon>Rotifera</taxon>
        <taxon>Eurotatoria</taxon>
        <taxon>Bdelloidea</taxon>
        <taxon>Philodinida</taxon>
        <taxon>Philodinidae</taxon>
        <taxon>Rotaria</taxon>
    </lineage>
</organism>
<accession>A0A819J1I6</accession>
<proteinExistence type="predicted"/>
<feature type="compositionally biased region" description="Polar residues" evidence="1">
    <location>
        <begin position="161"/>
        <end position="175"/>
    </location>
</feature>
<protein>
    <recommendedName>
        <fullName evidence="2">PID domain-containing protein</fullName>
    </recommendedName>
</protein>
<comment type="caution">
    <text evidence="3">The sequence shown here is derived from an EMBL/GenBank/DDBJ whole genome shotgun (WGS) entry which is preliminary data.</text>
</comment>
<reference evidence="3" key="1">
    <citation type="submission" date="2021-02" db="EMBL/GenBank/DDBJ databases">
        <authorList>
            <person name="Nowell W R."/>
        </authorList>
    </citation>
    <scope>NUCLEOTIDE SEQUENCE</scope>
</reference>
<dbReference type="Gene3D" id="2.30.29.30">
    <property type="entry name" value="Pleckstrin-homology domain (PH domain)/Phosphotyrosine-binding domain (PTB)"/>
    <property type="match status" value="1"/>
</dbReference>
<dbReference type="InterPro" id="IPR011993">
    <property type="entry name" value="PH-like_dom_sf"/>
</dbReference>
<evidence type="ECO:0000256" key="1">
    <source>
        <dbReference type="SAM" id="MobiDB-lite"/>
    </source>
</evidence>
<sequence>MAFGANYRKILEINEEAKGMNSNKFEGNGIQFKCKIIGMEYLPIDRDERVCLESMFKLKVVVRARGEHKQKIQLILTMNGIKIVDELTKVEIAKHELVRISFVTMDPSDSRAFGYIYNTSDDRHQFWAIRTERSAVVTVLALKELFEIVYQRIKNSEKTETQTNQTISTSALPDTSTLSIQQSSSTSSPVVTSQPPIISAEPVPQPAQASKTPLFDDVWGDNPSTTVSQTMSTPKTPLFDNIWGGSPSTTVSQTMSTPKTPLFDNVWGDSPSTAIPRPLRTAQQLSTSNVDPWNISEPMLPTIQPTSRVEDSLANVFNVHTSSSTVTKTTQQSGSAIDTDDLFLVFTTSAPTPTVNTNVFAQPTQQTPFVSQQTPFVPQQTPFVPQQAPFFPQQAPFVPQQHLNFQGSTSLTPSSPSIATNPFGDFSSKSPTAKTVLFTSNVTN</sequence>
<name>A0A819J1I6_9BILA</name>
<dbReference type="GO" id="GO:0005737">
    <property type="term" value="C:cytoplasm"/>
    <property type="evidence" value="ECO:0007669"/>
    <property type="project" value="TreeGrafter"/>
</dbReference>
<dbReference type="SMART" id="SM00462">
    <property type="entry name" value="PTB"/>
    <property type="match status" value="1"/>
</dbReference>
<feature type="compositionally biased region" description="Low complexity" evidence="1">
    <location>
        <begin position="176"/>
        <end position="199"/>
    </location>
</feature>
<dbReference type="PROSITE" id="PS01179">
    <property type="entry name" value="PID"/>
    <property type="match status" value="1"/>
</dbReference>
<evidence type="ECO:0000313" key="4">
    <source>
        <dbReference type="Proteomes" id="UP000663836"/>
    </source>
</evidence>
<dbReference type="EMBL" id="CAJOBD010003013">
    <property type="protein sequence ID" value="CAF3923036.1"/>
    <property type="molecule type" value="Genomic_DNA"/>
</dbReference>
<dbReference type="Pfam" id="PF00640">
    <property type="entry name" value="PID"/>
    <property type="match status" value="1"/>
</dbReference>
<evidence type="ECO:0000259" key="2">
    <source>
        <dbReference type="PROSITE" id="PS01179"/>
    </source>
</evidence>
<dbReference type="PANTHER" id="PTHR47695:SF3">
    <property type="entry name" value="PID DOMAIN-CONTAINING PROTEIN"/>
    <property type="match status" value="1"/>
</dbReference>
<gene>
    <name evidence="3" type="ORF">JBS370_LOCUS22033</name>
</gene>
<dbReference type="Proteomes" id="UP000663836">
    <property type="component" value="Unassembled WGS sequence"/>
</dbReference>
<dbReference type="SUPFAM" id="SSF50729">
    <property type="entry name" value="PH domain-like"/>
    <property type="match status" value="1"/>
</dbReference>
<dbReference type="PANTHER" id="PTHR47695">
    <property type="entry name" value="PID DOMAIN-CONTAINING PROTEIN"/>
    <property type="match status" value="1"/>
</dbReference>